<dbReference type="EMBL" id="CAAALY010096265">
    <property type="protein sequence ID" value="VEL28596.1"/>
    <property type="molecule type" value="Genomic_DNA"/>
</dbReference>
<feature type="region of interest" description="Disordered" evidence="1">
    <location>
        <begin position="23"/>
        <end position="46"/>
    </location>
</feature>
<proteinExistence type="predicted"/>
<sequence>SPSYQSPPSIFYEFPSSQPVVVPRCASANPDSARSSSHHASGGSSISNSFIGGTTFGEASPTCHSHQACFGPPPGDIRFMHSPPGQSHQLGNYRLQQPAAGGHETCNLSAPTSPRSGYRSSFGLGQPTAPVPRMANFHTSAAGGPHLASVSSSRTRDQTVVKEEQLPRRKLVQGWHSTDYRFPPFSANHSSSSAAAITTATTNTTSFQSSSVEATATASSSIASPAVSNFVVIEESMKACPIDGDQEVRTGIFPIHTAGETICISQLVRLRIYLMFYFSPYFETQCAFLLDSLCVIISNNPNKGIR</sequence>
<feature type="non-terminal residue" evidence="2">
    <location>
        <position position="1"/>
    </location>
</feature>
<organism evidence="2 3">
    <name type="scientific">Protopolystoma xenopodis</name>
    <dbReference type="NCBI Taxonomy" id="117903"/>
    <lineage>
        <taxon>Eukaryota</taxon>
        <taxon>Metazoa</taxon>
        <taxon>Spiralia</taxon>
        <taxon>Lophotrochozoa</taxon>
        <taxon>Platyhelminthes</taxon>
        <taxon>Monogenea</taxon>
        <taxon>Polyopisthocotylea</taxon>
        <taxon>Polystomatidea</taxon>
        <taxon>Polystomatidae</taxon>
        <taxon>Protopolystoma</taxon>
    </lineage>
</organism>
<evidence type="ECO:0000313" key="2">
    <source>
        <dbReference type="EMBL" id="VEL28596.1"/>
    </source>
</evidence>
<name>A0A448X5M5_9PLAT</name>
<dbReference type="Proteomes" id="UP000784294">
    <property type="component" value="Unassembled WGS sequence"/>
</dbReference>
<feature type="compositionally biased region" description="Low complexity" evidence="1">
    <location>
        <begin position="32"/>
        <end position="46"/>
    </location>
</feature>
<gene>
    <name evidence="2" type="ORF">PXEA_LOCUS22036</name>
</gene>
<comment type="caution">
    <text evidence="2">The sequence shown here is derived from an EMBL/GenBank/DDBJ whole genome shotgun (WGS) entry which is preliminary data.</text>
</comment>
<protein>
    <submittedName>
        <fullName evidence="2">Uncharacterized protein</fullName>
    </submittedName>
</protein>
<dbReference type="AlphaFoldDB" id="A0A448X5M5"/>
<feature type="compositionally biased region" description="Polar residues" evidence="1">
    <location>
        <begin position="106"/>
        <end position="119"/>
    </location>
</feature>
<keyword evidence="3" id="KW-1185">Reference proteome</keyword>
<accession>A0A448X5M5</accession>
<reference evidence="2" key="1">
    <citation type="submission" date="2018-11" db="EMBL/GenBank/DDBJ databases">
        <authorList>
            <consortium name="Pathogen Informatics"/>
        </authorList>
    </citation>
    <scope>NUCLEOTIDE SEQUENCE</scope>
</reference>
<feature type="region of interest" description="Disordered" evidence="1">
    <location>
        <begin position="99"/>
        <end position="159"/>
    </location>
</feature>
<evidence type="ECO:0000256" key="1">
    <source>
        <dbReference type="SAM" id="MobiDB-lite"/>
    </source>
</evidence>
<evidence type="ECO:0000313" key="3">
    <source>
        <dbReference type="Proteomes" id="UP000784294"/>
    </source>
</evidence>